<dbReference type="EMBL" id="JBHTII010000001">
    <property type="protein sequence ID" value="MFD0790834.1"/>
    <property type="molecule type" value="Genomic_DNA"/>
</dbReference>
<dbReference type="SUPFAM" id="SSF54593">
    <property type="entry name" value="Glyoxalase/Bleomycin resistance protein/Dihydroxybiphenyl dioxygenase"/>
    <property type="match status" value="1"/>
</dbReference>
<dbReference type="InterPro" id="IPR029068">
    <property type="entry name" value="Glyas_Bleomycin-R_OHBP_Dase"/>
</dbReference>
<dbReference type="CDD" id="cd08350">
    <property type="entry name" value="BLMT_like"/>
    <property type="match status" value="1"/>
</dbReference>
<reference evidence="6" key="1">
    <citation type="journal article" date="2019" name="Int. J. Syst. Evol. Microbiol.">
        <title>The Global Catalogue of Microorganisms (GCM) 10K type strain sequencing project: providing services to taxonomists for standard genome sequencing and annotation.</title>
        <authorList>
            <consortium name="The Broad Institute Genomics Platform"/>
            <consortium name="The Broad Institute Genome Sequencing Center for Infectious Disease"/>
            <person name="Wu L."/>
            <person name="Ma J."/>
        </authorList>
    </citation>
    <scope>NUCLEOTIDE SEQUENCE [LARGE SCALE GENOMIC DNA]</scope>
    <source>
        <strain evidence="6">CCUG 54523</strain>
    </source>
</reference>
<organism evidence="5 6">
    <name type="scientific">Microbacterium insulae</name>
    <dbReference type="NCBI Taxonomy" id="483014"/>
    <lineage>
        <taxon>Bacteria</taxon>
        <taxon>Bacillati</taxon>
        <taxon>Actinomycetota</taxon>
        <taxon>Actinomycetes</taxon>
        <taxon>Micrococcales</taxon>
        <taxon>Microbacteriaceae</taxon>
        <taxon>Microbacterium</taxon>
    </lineage>
</organism>
<dbReference type="Pfam" id="PF00903">
    <property type="entry name" value="Glyoxalase"/>
    <property type="match status" value="1"/>
</dbReference>
<dbReference type="InterPro" id="IPR037523">
    <property type="entry name" value="VOC_core"/>
</dbReference>
<evidence type="ECO:0000256" key="1">
    <source>
        <dbReference type="ARBA" id="ARBA00011051"/>
    </source>
</evidence>
<evidence type="ECO:0000256" key="3">
    <source>
        <dbReference type="ARBA" id="ARBA00023251"/>
    </source>
</evidence>
<proteinExistence type="inferred from homology"/>
<dbReference type="PROSITE" id="PS51819">
    <property type="entry name" value="VOC"/>
    <property type="match status" value="1"/>
</dbReference>
<dbReference type="Proteomes" id="UP001597055">
    <property type="component" value="Unassembled WGS sequence"/>
</dbReference>
<keyword evidence="6" id="KW-1185">Reference proteome</keyword>
<keyword evidence="3" id="KW-0046">Antibiotic resistance</keyword>
<dbReference type="PRINTS" id="PR00311">
    <property type="entry name" value="BLEOMYCINRST"/>
</dbReference>
<accession>A0ABW3AKH5</accession>
<sequence>MDRSVPNLPSRDFDATTAFYGGFGFEQTHRDGGWLILSRGSIVLEFFLAPEHDPYESWFMASIRVGDLDALYARVRDSGVPENTIGIPRLVPVALQEWGLRAGFLIDPDGTQLHLIEDAGTEDAGTEDAGADDG</sequence>
<evidence type="ECO:0000313" key="5">
    <source>
        <dbReference type="EMBL" id="MFD0790834.1"/>
    </source>
</evidence>
<evidence type="ECO:0000313" key="6">
    <source>
        <dbReference type="Proteomes" id="UP001597055"/>
    </source>
</evidence>
<comment type="caution">
    <text evidence="5">The sequence shown here is derived from an EMBL/GenBank/DDBJ whole genome shotgun (WGS) entry which is preliminary data.</text>
</comment>
<gene>
    <name evidence="5" type="ORF">ACFQ0P_10505</name>
</gene>
<protein>
    <recommendedName>
        <fullName evidence="2">Bleomycin resistance protein</fullName>
    </recommendedName>
</protein>
<feature type="domain" description="VOC" evidence="4">
    <location>
        <begin position="1"/>
        <end position="118"/>
    </location>
</feature>
<dbReference type="RefSeq" id="WP_204978661.1">
    <property type="nucleotide sequence ID" value="NZ_JBHTII010000001.1"/>
</dbReference>
<dbReference type="InterPro" id="IPR000335">
    <property type="entry name" value="Bleomycin-R"/>
</dbReference>
<dbReference type="InterPro" id="IPR004360">
    <property type="entry name" value="Glyas_Fos-R_dOase_dom"/>
</dbReference>
<evidence type="ECO:0000259" key="4">
    <source>
        <dbReference type="PROSITE" id="PS51819"/>
    </source>
</evidence>
<name>A0ABW3AKH5_9MICO</name>
<dbReference type="Gene3D" id="3.10.180.10">
    <property type="entry name" value="2,3-Dihydroxybiphenyl 1,2-Dioxygenase, domain 1"/>
    <property type="match status" value="1"/>
</dbReference>
<comment type="similarity">
    <text evidence="1">Belongs to the bleomycin resistance protein family.</text>
</comment>
<evidence type="ECO:0000256" key="2">
    <source>
        <dbReference type="ARBA" id="ARBA00021572"/>
    </source>
</evidence>